<evidence type="ECO:0000256" key="3">
    <source>
        <dbReference type="ARBA" id="ARBA00022679"/>
    </source>
</evidence>
<name>A0A7J6WYE2_THATH</name>
<dbReference type="GO" id="GO:1990234">
    <property type="term" value="C:transferase complex"/>
    <property type="evidence" value="ECO:0007669"/>
    <property type="project" value="TreeGrafter"/>
</dbReference>
<keyword evidence="3" id="KW-0808">Transferase</keyword>
<comment type="caution">
    <text evidence="7">The sequence shown here is derived from an EMBL/GenBank/DDBJ whole genome shotgun (WGS) entry which is preliminary data.</text>
</comment>
<dbReference type="GO" id="GO:0008299">
    <property type="term" value="P:isoprenoid biosynthetic process"/>
    <property type="evidence" value="ECO:0007669"/>
    <property type="project" value="UniProtKB-KW"/>
</dbReference>
<dbReference type="AlphaFoldDB" id="A0A7J6WYE2"/>
<evidence type="ECO:0000256" key="2">
    <source>
        <dbReference type="ARBA" id="ARBA00006706"/>
    </source>
</evidence>
<dbReference type="PANTHER" id="PTHR12001:SF69">
    <property type="entry name" value="ALL TRANS-POLYPRENYL-DIPHOSPHATE SYNTHASE PDSS1"/>
    <property type="match status" value="1"/>
</dbReference>
<keyword evidence="5" id="KW-0460">Magnesium</keyword>
<evidence type="ECO:0000256" key="4">
    <source>
        <dbReference type="ARBA" id="ARBA00022723"/>
    </source>
</evidence>
<evidence type="ECO:0000256" key="5">
    <source>
        <dbReference type="ARBA" id="ARBA00022842"/>
    </source>
</evidence>
<dbReference type="GO" id="GO:0006744">
    <property type="term" value="P:ubiquinone biosynthetic process"/>
    <property type="evidence" value="ECO:0007669"/>
    <property type="project" value="TreeGrafter"/>
</dbReference>
<protein>
    <submittedName>
        <fullName evidence="7">Solanesyl diphosphate synthase</fullName>
    </submittedName>
</protein>
<keyword evidence="8" id="KW-1185">Reference proteome</keyword>
<dbReference type="EMBL" id="JABWDY010008771">
    <property type="protein sequence ID" value="KAF5201937.1"/>
    <property type="molecule type" value="Genomic_DNA"/>
</dbReference>
<gene>
    <name evidence="7" type="ORF">FRX31_008477</name>
</gene>
<comment type="cofactor">
    <cofactor evidence="1">
        <name>Mg(2+)</name>
        <dbReference type="ChEBI" id="CHEBI:18420"/>
    </cofactor>
</comment>
<dbReference type="OrthoDB" id="1931785at2759"/>
<evidence type="ECO:0000256" key="1">
    <source>
        <dbReference type="ARBA" id="ARBA00001946"/>
    </source>
</evidence>
<dbReference type="Proteomes" id="UP000554482">
    <property type="component" value="Unassembled WGS sequence"/>
</dbReference>
<dbReference type="GO" id="GO:0004659">
    <property type="term" value="F:prenyltransferase activity"/>
    <property type="evidence" value="ECO:0007669"/>
    <property type="project" value="TreeGrafter"/>
</dbReference>
<evidence type="ECO:0000256" key="6">
    <source>
        <dbReference type="ARBA" id="ARBA00023229"/>
    </source>
</evidence>
<dbReference type="SUPFAM" id="SSF48576">
    <property type="entry name" value="Terpenoid synthases"/>
    <property type="match status" value="1"/>
</dbReference>
<proteinExistence type="inferred from homology"/>
<dbReference type="Gene3D" id="1.10.600.10">
    <property type="entry name" value="Farnesyl Diphosphate Synthase"/>
    <property type="match status" value="1"/>
</dbReference>
<reference evidence="7 8" key="1">
    <citation type="submission" date="2020-06" db="EMBL/GenBank/DDBJ databases">
        <title>Transcriptomic and genomic resources for Thalictrum thalictroides and T. hernandezii: Facilitating candidate gene discovery in an emerging model plant lineage.</title>
        <authorList>
            <person name="Arias T."/>
            <person name="Riano-Pachon D.M."/>
            <person name="Di Stilio V.S."/>
        </authorList>
    </citation>
    <scope>NUCLEOTIDE SEQUENCE [LARGE SCALE GENOMIC DNA]</scope>
    <source>
        <strain evidence="8">cv. WT478/WT964</strain>
        <tissue evidence="7">Leaves</tissue>
    </source>
</reference>
<keyword evidence="4" id="KW-0479">Metal-binding</keyword>
<dbReference type="PANTHER" id="PTHR12001">
    <property type="entry name" value="GERANYLGERANYL PYROPHOSPHATE SYNTHASE"/>
    <property type="match status" value="1"/>
</dbReference>
<evidence type="ECO:0000313" key="7">
    <source>
        <dbReference type="EMBL" id="KAF5201937.1"/>
    </source>
</evidence>
<keyword evidence="6" id="KW-0414">Isoprene biosynthesis</keyword>
<dbReference type="GO" id="GO:0046872">
    <property type="term" value="F:metal ion binding"/>
    <property type="evidence" value="ECO:0007669"/>
    <property type="project" value="UniProtKB-KW"/>
</dbReference>
<evidence type="ECO:0000313" key="8">
    <source>
        <dbReference type="Proteomes" id="UP000554482"/>
    </source>
</evidence>
<accession>A0A7J6WYE2</accession>
<dbReference type="InterPro" id="IPR008949">
    <property type="entry name" value="Isoprenoid_synthase_dom_sf"/>
</dbReference>
<comment type="similarity">
    <text evidence="2">Belongs to the FPP/GGPP synthase family.</text>
</comment>
<organism evidence="7 8">
    <name type="scientific">Thalictrum thalictroides</name>
    <name type="common">Rue-anemone</name>
    <name type="synonym">Anemone thalictroides</name>
    <dbReference type="NCBI Taxonomy" id="46969"/>
    <lineage>
        <taxon>Eukaryota</taxon>
        <taxon>Viridiplantae</taxon>
        <taxon>Streptophyta</taxon>
        <taxon>Embryophyta</taxon>
        <taxon>Tracheophyta</taxon>
        <taxon>Spermatophyta</taxon>
        <taxon>Magnoliopsida</taxon>
        <taxon>Ranunculales</taxon>
        <taxon>Ranunculaceae</taxon>
        <taxon>Thalictroideae</taxon>
        <taxon>Thalictrum</taxon>
    </lineage>
</organism>
<sequence>MLKCASRARRKVISFSRNLYKCNSNHGLNYSYALSRNFSSSSGSEENDVVVIGDGRLSSYAASIKASAQLGLKTTYIQKRGTFNVGPISSQVLGCSETSSWGSQVRGISYQIHHERNSMIEEELDPFSLVADELSIVANRLRAMVVAEVPKLASAAEYFFKMGVEGKRFRPTVLLLMASAFNIDLPKSVPDGVTDSSPSELRTRQQCIAEITEMIHVSS</sequence>